<sequence length="70" mass="8027">MMSDELIIELQTQVAHLQRHIEGQDAEMYKLSLRVDKLVELLQQQNEQIKALNERGGGGDMPANEKPPHY</sequence>
<reference evidence="2 3" key="1">
    <citation type="journal article" date="2010" name="Stand. Genomic Sci.">
        <title>Complete genome sequence of Coraliomargarita akajimensis type strain (04OKA010-24).</title>
        <authorList>
            <person name="Mavromatis K."/>
            <person name="Abt B."/>
            <person name="Brambilla E."/>
            <person name="Lapidus A."/>
            <person name="Copeland A."/>
            <person name="Deshpande S."/>
            <person name="Nolan M."/>
            <person name="Lucas S."/>
            <person name="Tice H."/>
            <person name="Cheng J.F."/>
            <person name="Han C."/>
            <person name="Detter J.C."/>
            <person name="Woyke T."/>
            <person name="Goodwin L."/>
            <person name="Pitluck S."/>
            <person name="Held B."/>
            <person name="Brettin T."/>
            <person name="Tapia R."/>
            <person name="Ivanova N."/>
            <person name="Mikhailova N."/>
            <person name="Pati A."/>
            <person name="Liolios K."/>
            <person name="Chen A."/>
            <person name="Palaniappan K."/>
            <person name="Land M."/>
            <person name="Hauser L."/>
            <person name="Chang Y.J."/>
            <person name="Jeffries C.D."/>
            <person name="Rohde M."/>
            <person name="Goker M."/>
            <person name="Bristow J."/>
            <person name="Eisen J.A."/>
            <person name="Markowitz V."/>
            <person name="Hugenholtz P."/>
            <person name="Klenk H.P."/>
            <person name="Kyrpides N.C."/>
        </authorList>
    </citation>
    <scope>NUCLEOTIDE SEQUENCE [LARGE SCALE GENOMIC DNA]</scope>
    <source>
        <strain evidence="3">DSM 45221 / IAM 15411 / JCM 23193 / KCTC 12865</strain>
    </source>
</reference>
<organism evidence="2 3">
    <name type="scientific">Coraliomargarita akajimensis (strain DSM 45221 / IAM 15411 / JCM 23193 / KCTC 12865 / 04OKA010-24)</name>
    <dbReference type="NCBI Taxonomy" id="583355"/>
    <lineage>
        <taxon>Bacteria</taxon>
        <taxon>Pseudomonadati</taxon>
        <taxon>Verrucomicrobiota</taxon>
        <taxon>Opitutia</taxon>
        <taxon>Puniceicoccales</taxon>
        <taxon>Coraliomargaritaceae</taxon>
        <taxon>Coraliomargarita</taxon>
    </lineage>
</organism>
<gene>
    <name evidence="2" type="ordered locus">Caka_0213</name>
</gene>
<evidence type="ECO:0000256" key="1">
    <source>
        <dbReference type="SAM" id="MobiDB-lite"/>
    </source>
</evidence>
<dbReference type="Pfam" id="PF04102">
    <property type="entry name" value="SlyX"/>
    <property type="match status" value="1"/>
</dbReference>
<dbReference type="HOGENOM" id="CLU_2750885_0_0_0"/>
<proteinExistence type="predicted"/>
<dbReference type="Proteomes" id="UP000000925">
    <property type="component" value="Chromosome"/>
</dbReference>
<dbReference type="InterPro" id="IPR007236">
    <property type="entry name" value="SlyX"/>
</dbReference>
<name>D5ELR5_CORAD</name>
<dbReference type="AlphaFoldDB" id="D5ELR5"/>
<evidence type="ECO:0000313" key="3">
    <source>
        <dbReference type="Proteomes" id="UP000000925"/>
    </source>
</evidence>
<dbReference type="KEGG" id="caa:Caka_0213"/>
<feature type="region of interest" description="Disordered" evidence="1">
    <location>
        <begin position="51"/>
        <end position="70"/>
    </location>
</feature>
<evidence type="ECO:0000313" key="2">
    <source>
        <dbReference type="EMBL" id="ADE53240.1"/>
    </source>
</evidence>
<evidence type="ECO:0008006" key="4">
    <source>
        <dbReference type="Google" id="ProtNLM"/>
    </source>
</evidence>
<dbReference type="OrthoDB" id="8606883at2"/>
<dbReference type="RefSeq" id="WP_013041966.1">
    <property type="nucleotide sequence ID" value="NC_014008.1"/>
</dbReference>
<protein>
    <recommendedName>
        <fullName evidence="4">SlyX family protein</fullName>
    </recommendedName>
</protein>
<dbReference type="STRING" id="583355.Caka_0213"/>
<accession>D5ELR5</accession>
<keyword evidence="3" id="KW-1185">Reference proteome</keyword>
<dbReference type="EMBL" id="CP001998">
    <property type="protein sequence ID" value="ADE53240.1"/>
    <property type="molecule type" value="Genomic_DNA"/>
</dbReference>